<feature type="transmembrane region" description="Helical" evidence="5">
    <location>
        <begin position="215"/>
        <end position="236"/>
    </location>
</feature>
<gene>
    <name evidence="5" type="primary">tatC</name>
    <name evidence="6" type="ORF">CMV30_10335</name>
</gene>
<dbReference type="GO" id="GO:0043953">
    <property type="term" value="P:protein transport by the Tat complex"/>
    <property type="evidence" value="ECO:0007669"/>
    <property type="project" value="UniProtKB-UniRule"/>
</dbReference>
<protein>
    <recommendedName>
        <fullName evidence="5">Sec-independent protein translocase protein TatC</fullName>
    </recommendedName>
</protein>
<dbReference type="PRINTS" id="PR01840">
    <property type="entry name" value="TATCFAMILY"/>
</dbReference>
<evidence type="ECO:0000256" key="5">
    <source>
        <dbReference type="HAMAP-Rule" id="MF_00902"/>
    </source>
</evidence>
<accession>A0A290QAU8</accession>
<comment type="subunit">
    <text evidence="5">Forms a complex with TatA.</text>
</comment>
<keyword evidence="7" id="KW-1185">Reference proteome</keyword>
<comment type="similarity">
    <text evidence="5">Belongs to the TatC family.</text>
</comment>
<dbReference type="Pfam" id="PF00902">
    <property type="entry name" value="TatC"/>
    <property type="match status" value="1"/>
</dbReference>
<evidence type="ECO:0000256" key="4">
    <source>
        <dbReference type="ARBA" id="ARBA00023136"/>
    </source>
</evidence>
<comment type="subcellular location">
    <subcellularLocation>
        <location evidence="5">Cell membrane</location>
        <topology evidence="5">Multi-pass membrane protein</topology>
    </subcellularLocation>
    <subcellularLocation>
        <location evidence="1">Membrane</location>
        <topology evidence="1">Multi-pass membrane protein</topology>
    </subcellularLocation>
</comment>
<keyword evidence="2 5" id="KW-0812">Transmembrane</keyword>
<feature type="transmembrane region" description="Helical" evidence="5">
    <location>
        <begin position="191"/>
        <end position="209"/>
    </location>
</feature>
<evidence type="ECO:0000256" key="2">
    <source>
        <dbReference type="ARBA" id="ARBA00022692"/>
    </source>
</evidence>
<keyword evidence="5" id="KW-1003">Cell membrane</keyword>
<dbReference type="HAMAP" id="MF_00902">
    <property type="entry name" value="TatC"/>
    <property type="match status" value="1"/>
</dbReference>
<sequence length="248" mass="27299">MGFFDHLEELRWTLVKCVAVYALFAAVIGFYLKEFNHLLMWPLDYVRANRPGFEVPLESIGVSEIFGMIFQVCAMGALAPAAPFMIYFVAKFVAPALAPKELRMIVPGGLVALMLFLMGAALGFFVLVPQTINMSIELNELMGFGIQWTPASYYSILLWLVLGVGLGFEFPLLIVLLVYLGMLSTAFLKKYRRHAIVLIFVIAAVVTPTTDPVTMGMFAAPLYVLFELAVLAGSAIERARAKTQANAG</sequence>
<organism evidence="6 7">
    <name type="scientific">Nibricoccus aquaticus</name>
    <dbReference type="NCBI Taxonomy" id="2576891"/>
    <lineage>
        <taxon>Bacteria</taxon>
        <taxon>Pseudomonadati</taxon>
        <taxon>Verrucomicrobiota</taxon>
        <taxon>Opitutia</taxon>
        <taxon>Opitutales</taxon>
        <taxon>Opitutaceae</taxon>
        <taxon>Nibricoccus</taxon>
    </lineage>
</organism>
<feature type="transmembrane region" description="Helical" evidence="5">
    <location>
        <begin position="12"/>
        <end position="32"/>
    </location>
</feature>
<evidence type="ECO:0000256" key="1">
    <source>
        <dbReference type="ARBA" id="ARBA00004141"/>
    </source>
</evidence>
<dbReference type="PANTHER" id="PTHR30371">
    <property type="entry name" value="SEC-INDEPENDENT PROTEIN TRANSLOCASE PROTEIN TATC"/>
    <property type="match status" value="1"/>
</dbReference>
<keyword evidence="3 5" id="KW-1133">Transmembrane helix</keyword>
<dbReference type="GO" id="GO:0009977">
    <property type="term" value="F:proton motive force dependent protein transmembrane transporter activity"/>
    <property type="evidence" value="ECO:0007669"/>
    <property type="project" value="TreeGrafter"/>
</dbReference>
<feature type="transmembrane region" description="Helical" evidence="5">
    <location>
        <begin position="152"/>
        <end position="179"/>
    </location>
</feature>
<evidence type="ECO:0000313" key="7">
    <source>
        <dbReference type="Proteomes" id="UP000217265"/>
    </source>
</evidence>
<dbReference type="Proteomes" id="UP000217265">
    <property type="component" value="Chromosome"/>
</dbReference>
<keyword evidence="4 5" id="KW-0472">Membrane</keyword>
<name>A0A290QAU8_9BACT</name>
<keyword evidence="5" id="KW-0811">Translocation</keyword>
<keyword evidence="5" id="KW-0813">Transport</keyword>
<keyword evidence="5" id="KW-0653">Protein transport</keyword>
<dbReference type="AlphaFoldDB" id="A0A290QAU8"/>
<comment type="function">
    <text evidence="5">Part of the twin-arginine translocation (Tat) system that transports large folded proteins containing a characteristic twin-arginine motif in their signal peptide across membranes.</text>
</comment>
<evidence type="ECO:0000256" key="3">
    <source>
        <dbReference type="ARBA" id="ARBA00022989"/>
    </source>
</evidence>
<dbReference type="EMBL" id="CP023344">
    <property type="protein sequence ID" value="ATC64320.1"/>
    <property type="molecule type" value="Genomic_DNA"/>
</dbReference>
<reference evidence="6 7" key="1">
    <citation type="submission" date="2017-09" db="EMBL/GenBank/DDBJ databases">
        <title>Complete genome sequence of Verrucomicrobial strain HZ-65, isolated from freshwater.</title>
        <authorList>
            <person name="Choi A."/>
        </authorList>
    </citation>
    <scope>NUCLEOTIDE SEQUENCE [LARGE SCALE GENOMIC DNA]</scope>
    <source>
        <strain evidence="6 7">HZ-65</strain>
    </source>
</reference>
<dbReference type="PANTHER" id="PTHR30371:SF0">
    <property type="entry name" value="SEC-INDEPENDENT PROTEIN TRANSLOCASE PROTEIN TATC, CHLOROPLASTIC-RELATED"/>
    <property type="match status" value="1"/>
</dbReference>
<feature type="transmembrane region" description="Helical" evidence="5">
    <location>
        <begin position="110"/>
        <end position="132"/>
    </location>
</feature>
<proteinExistence type="inferred from homology"/>
<evidence type="ECO:0000313" key="6">
    <source>
        <dbReference type="EMBL" id="ATC64320.1"/>
    </source>
</evidence>
<dbReference type="KEGG" id="vbh:CMV30_10335"/>
<dbReference type="GO" id="GO:0065002">
    <property type="term" value="P:intracellular protein transmembrane transport"/>
    <property type="evidence" value="ECO:0007669"/>
    <property type="project" value="TreeGrafter"/>
</dbReference>
<feature type="transmembrane region" description="Helical" evidence="5">
    <location>
        <begin position="65"/>
        <end position="89"/>
    </location>
</feature>
<dbReference type="GO" id="GO:0033281">
    <property type="term" value="C:TAT protein transport complex"/>
    <property type="evidence" value="ECO:0007669"/>
    <property type="project" value="UniProtKB-UniRule"/>
</dbReference>
<dbReference type="InterPro" id="IPR002033">
    <property type="entry name" value="TatC"/>
</dbReference>